<feature type="coiled-coil region" evidence="2">
    <location>
        <begin position="12"/>
        <end position="60"/>
    </location>
</feature>
<proteinExistence type="predicted"/>
<dbReference type="InterPro" id="IPR009252">
    <property type="entry name" value="Cell_div_ZapB"/>
</dbReference>
<comment type="caution">
    <text evidence="3">The sequence shown here is derived from an EMBL/GenBank/DDBJ whole genome shotgun (WGS) entry which is preliminary data.</text>
</comment>
<keyword evidence="4" id="KW-1185">Reference proteome</keyword>
<dbReference type="RefSeq" id="WP_189461131.1">
    <property type="nucleotide sequence ID" value="NZ_BMYO01000006.1"/>
</dbReference>
<dbReference type="Gene3D" id="1.20.5.340">
    <property type="match status" value="1"/>
</dbReference>
<reference evidence="4" key="1">
    <citation type="journal article" date="2019" name="Int. J. Syst. Evol. Microbiol.">
        <title>The Global Catalogue of Microorganisms (GCM) 10K type strain sequencing project: providing services to taxonomists for standard genome sequencing and annotation.</title>
        <authorList>
            <consortium name="The Broad Institute Genomics Platform"/>
            <consortium name="The Broad Institute Genome Sequencing Center for Infectious Disease"/>
            <person name="Wu L."/>
            <person name="Ma J."/>
        </authorList>
    </citation>
    <scope>NUCLEOTIDE SEQUENCE [LARGE SCALE GENOMIC DNA]</scope>
    <source>
        <strain evidence="4">KCTC 23701</strain>
    </source>
</reference>
<keyword evidence="1 2" id="KW-0175">Coiled coil</keyword>
<gene>
    <name evidence="3" type="ORF">GCM10007350_24040</name>
</gene>
<protein>
    <recommendedName>
        <fullName evidence="5">TIGR02449 family protein</fullName>
    </recommendedName>
</protein>
<evidence type="ECO:0000256" key="2">
    <source>
        <dbReference type="SAM" id="Coils"/>
    </source>
</evidence>
<evidence type="ECO:0000313" key="3">
    <source>
        <dbReference type="EMBL" id="GHD64594.1"/>
    </source>
</evidence>
<evidence type="ECO:0000256" key="1">
    <source>
        <dbReference type="ARBA" id="ARBA00023054"/>
    </source>
</evidence>
<dbReference type="Pfam" id="PF06005">
    <property type="entry name" value="ZapB"/>
    <property type="match status" value="1"/>
</dbReference>
<evidence type="ECO:0000313" key="4">
    <source>
        <dbReference type="Proteomes" id="UP000604737"/>
    </source>
</evidence>
<accession>A0ABQ3H2T0</accession>
<dbReference type="Proteomes" id="UP000604737">
    <property type="component" value="Unassembled WGS sequence"/>
</dbReference>
<evidence type="ECO:0008006" key="5">
    <source>
        <dbReference type="Google" id="ProtNLM"/>
    </source>
</evidence>
<sequence length="66" mass="7436">MDAEFASLEDKLGQLVSLCQALRSENRQLRQQVLGLQQDNQQLQTKVDGARNRVAAILSKLPEDEQ</sequence>
<organism evidence="3 4">
    <name type="scientific">Jeongeupia chitinilytica</name>
    <dbReference type="NCBI Taxonomy" id="1041641"/>
    <lineage>
        <taxon>Bacteria</taxon>
        <taxon>Pseudomonadati</taxon>
        <taxon>Pseudomonadota</taxon>
        <taxon>Betaproteobacteria</taxon>
        <taxon>Neisseriales</taxon>
        <taxon>Chitinibacteraceae</taxon>
        <taxon>Jeongeupia</taxon>
    </lineage>
</organism>
<name>A0ABQ3H2T0_9NEIS</name>
<dbReference type="EMBL" id="BMYO01000006">
    <property type="protein sequence ID" value="GHD64594.1"/>
    <property type="molecule type" value="Genomic_DNA"/>
</dbReference>